<dbReference type="InterPro" id="IPR010129">
    <property type="entry name" value="T1SS_HlyD"/>
</dbReference>
<organism evidence="14 15">
    <name type="scientific">Oceanicella actignis</name>
    <dbReference type="NCBI Taxonomy" id="1189325"/>
    <lineage>
        <taxon>Bacteria</taxon>
        <taxon>Pseudomonadati</taxon>
        <taxon>Pseudomonadota</taxon>
        <taxon>Alphaproteobacteria</taxon>
        <taxon>Rhodobacterales</taxon>
        <taxon>Paracoccaceae</taxon>
        <taxon>Oceanicella</taxon>
    </lineage>
</organism>
<keyword evidence="8 9" id="KW-0472">Membrane</keyword>
<dbReference type="PRINTS" id="PR01490">
    <property type="entry name" value="RTXTOXIND"/>
</dbReference>
<name>A0A1M7RRJ7_9RHOB</name>
<dbReference type="Pfam" id="PF26002">
    <property type="entry name" value="Beta-barrel_AprE"/>
    <property type="match status" value="1"/>
</dbReference>
<evidence type="ECO:0000256" key="2">
    <source>
        <dbReference type="ARBA" id="ARBA00009477"/>
    </source>
</evidence>
<dbReference type="Pfam" id="PF25994">
    <property type="entry name" value="HH_AprE"/>
    <property type="match status" value="1"/>
</dbReference>
<proteinExistence type="inferred from homology"/>
<dbReference type="OrthoDB" id="9810980at2"/>
<evidence type="ECO:0000256" key="5">
    <source>
        <dbReference type="ARBA" id="ARBA00022519"/>
    </source>
</evidence>
<keyword evidence="15" id="KW-1185">Reference proteome</keyword>
<feature type="coiled-coil region" evidence="10">
    <location>
        <begin position="168"/>
        <end position="223"/>
    </location>
</feature>
<evidence type="ECO:0000256" key="6">
    <source>
        <dbReference type="ARBA" id="ARBA00022692"/>
    </source>
</evidence>
<feature type="coiled-coil region" evidence="10">
    <location>
        <begin position="255"/>
        <end position="311"/>
    </location>
</feature>
<gene>
    <name evidence="14" type="ORF">SAMN05216200_10135</name>
</gene>
<feature type="compositionally biased region" description="Low complexity" evidence="11">
    <location>
        <begin position="1"/>
        <end position="20"/>
    </location>
</feature>
<evidence type="ECO:0000256" key="11">
    <source>
        <dbReference type="SAM" id="MobiDB-lite"/>
    </source>
</evidence>
<dbReference type="NCBIfam" id="TIGR01843">
    <property type="entry name" value="type_I_hlyD"/>
    <property type="match status" value="1"/>
</dbReference>
<evidence type="ECO:0000256" key="3">
    <source>
        <dbReference type="ARBA" id="ARBA00022448"/>
    </source>
</evidence>
<dbReference type="InterPro" id="IPR058781">
    <property type="entry name" value="HH_AprE-like"/>
</dbReference>
<keyword evidence="6 9" id="KW-0812">Transmembrane</keyword>
<dbReference type="GO" id="GO:0015031">
    <property type="term" value="P:protein transport"/>
    <property type="evidence" value="ECO:0007669"/>
    <property type="project" value="InterPro"/>
</dbReference>
<accession>A0A1M7RRJ7</accession>
<evidence type="ECO:0000256" key="1">
    <source>
        <dbReference type="ARBA" id="ARBA00004377"/>
    </source>
</evidence>
<reference evidence="14 15" key="1">
    <citation type="submission" date="2016-12" db="EMBL/GenBank/DDBJ databases">
        <authorList>
            <person name="Song W.-J."/>
            <person name="Kurnit D.M."/>
        </authorList>
    </citation>
    <scope>NUCLEOTIDE SEQUENCE [LARGE SCALE GENOMIC DNA]</scope>
    <source>
        <strain evidence="14 15">CGMCC 1.10808</strain>
    </source>
</reference>
<keyword evidence="5 9" id="KW-0997">Cell inner membrane</keyword>
<dbReference type="RefSeq" id="WP_083581047.1">
    <property type="nucleotide sequence ID" value="NZ_FOHL01000002.1"/>
</dbReference>
<dbReference type="EMBL" id="FRDL01000001">
    <property type="protein sequence ID" value="SHN48869.1"/>
    <property type="molecule type" value="Genomic_DNA"/>
</dbReference>
<dbReference type="InterPro" id="IPR050739">
    <property type="entry name" value="MFP"/>
</dbReference>
<sequence>MTAQAARGRARPAEPATRKPAPAPDDDPARRFPARRAVLTGLVGLALLVGGFGSWAALSNIAGAVVAPGRVVVETRQQVVQHLDGGIVKEILVQEGDRVEAGQPLLRFDDTLMRNEKAALEGQYWELLARRARLQAERDDAEEISFDPELVEAAAVNPKARAIVEGQRQLFEARRRTLREKIKQLRERRAQIDEQIAGAQAQADALRRQLALVEQELEGQRKLYEQGLAQLGRLLALQREEARLQGQVGELAAAIAEARGRAAEIEIQILELEAQRREDAIAQARDIQYQANQLRERLASLDERLERMEVRAPIGGVIHSMAVHAVRAVVRPGDPILYIVPTDARLLIEAQVNPADVDQIHPGQPATLRFPAFSSRTTPQIEGHVLRVSPDAFVDQATGRSWYVVTLQMDEGEEAKLGGLKLVPGMPAEAYIKTTERSPLSYLTKPLTDYFARALREG</sequence>
<evidence type="ECO:0000256" key="8">
    <source>
        <dbReference type="ARBA" id="ARBA00023136"/>
    </source>
</evidence>
<evidence type="ECO:0000313" key="14">
    <source>
        <dbReference type="EMBL" id="SHN48869.1"/>
    </source>
</evidence>
<feature type="domain" description="AprE-like beta-barrel" evidence="13">
    <location>
        <begin position="346"/>
        <end position="434"/>
    </location>
</feature>
<dbReference type="InterPro" id="IPR058982">
    <property type="entry name" value="Beta-barrel_AprE"/>
</dbReference>
<feature type="coiled-coil region" evidence="10">
    <location>
        <begin position="117"/>
        <end position="144"/>
    </location>
</feature>
<keyword evidence="3 9" id="KW-0813">Transport</keyword>
<evidence type="ECO:0000256" key="9">
    <source>
        <dbReference type="RuleBase" id="RU365093"/>
    </source>
</evidence>
<keyword evidence="10" id="KW-0175">Coiled coil</keyword>
<dbReference type="AlphaFoldDB" id="A0A1M7RRJ7"/>
<dbReference type="Gene3D" id="2.40.30.170">
    <property type="match status" value="1"/>
</dbReference>
<dbReference type="GO" id="GO:0005886">
    <property type="term" value="C:plasma membrane"/>
    <property type="evidence" value="ECO:0007669"/>
    <property type="project" value="UniProtKB-SubCell"/>
</dbReference>
<evidence type="ECO:0000256" key="7">
    <source>
        <dbReference type="ARBA" id="ARBA00022989"/>
    </source>
</evidence>
<dbReference type="PANTHER" id="PTHR30386">
    <property type="entry name" value="MEMBRANE FUSION SUBUNIT OF EMRAB-TOLC MULTIDRUG EFFLUX PUMP"/>
    <property type="match status" value="1"/>
</dbReference>
<evidence type="ECO:0000259" key="12">
    <source>
        <dbReference type="Pfam" id="PF25994"/>
    </source>
</evidence>
<dbReference type="STRING" id="1189325.SAMN04488119_102483"/>
<keyword evidence="4 9" id="KW-1003">Cell membrane</keyword>
<comment type="subcellular location">
    <subcellularLocation>
        <location evidence="1 9">Cell inner membrane</location>
        <topology evidence="1 9">Single-pass membrane protein</topology>
    </subcellularLocation>
</comment>
<feature type="region of interest" description="Disordered" evidence="11">
    <location>
        <begin position="1"/>
        <end position="30"/>
    </location>
</feature>
<dbReference type="Proteomes" id="UP000184066">
    <property type="component" value="Unassembled WGS sequence"/>
</dbReference>
<evidence type="ECO:0000313" key="15">
    <source>
        <dbReference type="Proteomes" id="UP000184066"/>
    </source>
</evidence>
<keyword evidence="7 9" id="KW-1133">Transmembrane helix</keyword>
<comment type="similarity">
    <text evidence="2 9">Belongs to the membrane fusion protein (MFP) (TC 8.A.1) family.</text>
</comment>
<evidence type="ECO:0000256" key="10">
    <source>
        <dbReference type="SAM" id="Coils"/>
    </source>
</evidence>
<dbReference type="PANTHER" id="PTHR30386:SF17">
    <property type="entry name" value="ALKALINE PROTEASE SECRETION PROTEIN APRE"/>
    <property type="match status" value="1"/>
</dbReference>
<feature type="domain" description="AprE-like long alpha-helical hairpin" evidence="12">
    <location>
        <begin position="117"/>
        <end position="303"/>
    </location>
</feature>
<evidence type="ECO:0000259" key="13">
    <source>
        <dbReference type="Pfam" id="PF26002"/>
    </source>
</evidence>
<dbReference type="Gene3D" id="2.40.50.100">
    <property type="match status" value="1"/>
</dbReference>
<protein>
    <recommendedName>
        <fullName evidence="9">Membrane fusion protein (MFP) family protein</fullName>
    </recommendedName>
</protein>
<evidence type="ECO:0000256" key="4">
    <source>
        <dbReference type="ARBA" id="ARBA00022475"/>
    </source>
</evidence>
<feature type="transmembrane region" description="Helical" evidence="9">
    <location>
        <begin position="37"/>
        <end position="58"/>
    </location>
</feature>